<dbReference type="Pfam" id="PF00612">
    <property type="entry name" value="IQ"/>
    <property type="match status" value="2"/>
</dbReference>
<dbReference type="RefSeq" id="XP_008879135.1">
    <property type="nucleotide sequence ID" value="XM_008880913.1"/>
</dbReference>
<dbReference type="VEuPathDB" id="FungiDB:H310_13418"/>
<feature type="compositionally biased region" description="Pro residues" evidence="1">
    <location>
        <begin position="61"/>
        <end position="73"/>
    </location>
</feature>
<evidence type="ECO:0000313" key="2">
    <source>
        <dbReference type="EMBL" id="ETV92171.1"/>
    </source>
</evidence>
<dbReference type="PROSITE" id="PS50096">
    <property type="entry name" value="IQ"/>
    <property type="match status" value="2"/>
</dbReference>
<sequence length="417" mass="48412">MEPDAAVTAYRDWSAASVFGSTEQTPRMHVAPPSISQHHAHRALPVQVTSSVNTWKVPQSRPTPPPRRVQPHPSPRAVLTHTTTHSNATVTAAATLIQRSMRVGFFRLQAARYAAQVDGMTRTLQDMAVRTLQSSFRRHLDKVKRQKCRNRLETWMLGRCRRLQFLRLMDIRRKEHKEFKQQCSSVECMQSWWRRHHLHRHQSIAATTIQCCARRHAARQQHRLRLRYREGARRTTECWRLHDLHRGFRQLTSHMERERRRRRNLASVTIQRLFRGHRSRRWAQELRRHRFQCSNCGLVEPGGFYCKGCGRPKGKRSKSRKNVAYPPPETTVSPRMSLAPMTGLTLPNVPPVLSFRSTSIARAKSRVADSAMHRAATIDIKEHLRGEKAARMMLTRLQRSNQYLHQTSSPGKPTMGR</sequence>
<reference evidence="2" key="1">
    <citation type="submission" date="2013-12" db="EMBL/GenBank/DDBJ databases">
        <title>The Genome Sequence of Aphanomyces invadans NJM9701.</title>
        <authorList>
            <consortium name="The Broad Institute Genomics Platform"/>
            <person name="Russ C."/>
            <person name="Tyler B."/>
            <person name="van West P."/>
            <person name="Dieguez-Uribeondo J."/>
            <person name="Young S.K."/>
            <person name="Zeng Q."/>
            <person name="Gargeya S."/>
            <person name="Fitzgerald M."/>
            <person name="Abouelleil A."/>
            <person name="Alvarado L."/>
            <person name="Chapman S.B."/>
            <person name="Gainer-Dewar J."/>
            <person name="Goldberg J."/>
            <person name="Griggs A."/>
            <person name="Gujja S."/>
            <person name="Hansen M."/>
            <person name="Howarth C."/>
            <person name="Imamovic A."/>
            <person name="Ireland A."/>
            <person name="Larimer J."/>
            <person name="McCowan C."/>
            <person name="Murphy C."/>
            <person name="Pearson M."/>
            <person name="Poon T.W."/>
            <person name="Priest M."/>
            <person name="Roberts A."/>
            <person name="Saif S."/>
            <person name="Shea T."/>
            <person name="Sykes S."/>
            <person name="Wortman J."/>
            <person name="Nusbaum C."/>
            <person name="Birren B."/>
        </authorList>
    </citation>
    <scope>NUCLEOTIDE SEQUENCE [LARGE SCALE GENOMIC DNA]</scope>
    <source>
        <strain evidence="2">NJM9701</strain>
    </source>
</reference>
<proteinExistence type="predicted"/>
<dbReference type="SMART" id="SM00015">
    <property type="entry name" value="IQ"/>
    <property type="match status" value="3"/>
</dbReference>
<dbReference type="AlphaFoldDB" id="A0A024TEZ9"/>
<protein>
    <submittedName>
        <fullName evidence="2">Uncharacterized protein</fullName>
    </submittedName>
</protein>
<feature type="region of interest" description="Disordered" evidence="1">
    <location>
        <begin position="50"/>
        <end position="73"/>
    </location>
</feature>
<evidence type="ECO:0000256" key="1">
    <source>
        <dbReference type="SAM" id="MobiDB-lite"/>
    </source>
</evidence>
<accession>A0A024TEZ9</accession>
<feature type="compositionally biased region" description="Basic residues" evidence="1">
    <location>
        <begin position="311"/>
        <end position="321"/>
    </location>
</feature>
<feature type="region of interest" description="Disordered" evidence="1">
    <location>
        <begin position="311"/>
        <end position="331"/>
    </location>
</feature>
<organism evidence="2">
    <name type="scientific">Aphanomyces invadans</name>
    <dbReference type="NCBI Taxonomy" id="157072"/>
    <lineage>
        <taxon>Eukaryota</taxon>
        <taxon>Sar</taxon>
        <taxon>Stramenopiles</taxon>
        <taxon>Oomycota</taxon>
        <taxon>Saprolegniomycetes</taxon>
        <taxon>Saprolegniales</taxon>
        <taxon>Verrucalvaceae</taxon>
        <taxon>Aphanomyces</taxon>
    </lineage>
</organism>
<name>A0A024TEZ9_9STRA</name>
<dbReference type="InterPro" id="IPR000048">
    <property type="entry name" value="IQ_motif_EF-hand-BS"/>
</dbReference>
<dbReference type="GeneID" id="20090468"/>
<gene>
    <name evidence="2" type="ORF">H310_13418</name>
</gene>
<dbReference type="EMBL" id="KI914002">
    <property type="protein sequence ID" value="ETV92171.1"/>
    <property type="molecule type" value="Genomic_DNA"/>
</dbReference>
<dbReference type="OrthoDB" id="110642at2759"/>